<dbReference type="GeneID" id="110276805"/>
<evidence type="ECO:0000256" key="4">
    <source>
        <dbReference type="ARBA" id="ARBA00022833"/>
    </source>
</evidence>
<evidence type="ECO:0000256" key="3">
    <source>
        <dbReference type="ARBA" id="ARBA00022771"/>
    </source>
</evidence>
<dbReference type="InterPro" id="IPR012337">
    <property type="entry name" value="RNaseH-like_sf"/>
</dbReference>
<evidence type="ECO:0000256" key="2">
    <source>
        <dbReference type="ARBA" id="ARBA00022723"/>
    </source>
</evidence>
<dbReference type="Pfam" id="PF05699">
    <property type="entry name" value="Dimer_Tnp_hAT"/>
    <property type="match status" value="1"/>
</dbReference>
<accession>A0A6P5MWW2</accession>
<keyword evidence="4" id="KW-0862">Zinc</keyword>
<dbReference type="Pfam" id="PF02892">
    <property type="entry name" value="zf-BED"/>
    <property type="match status" value="1"/>
</dbReference>
<keyword evidence="3 7" id="KW-0863">Zinc-finger</keyword>
<feature type="region of interest" description="Disordered" evidence="8">
    <location>
        <begin position="1"/>
        <end position="49"/>
    </location>
</feature>
<evidence type="ECO:0000256" key="7">
    <source>
        <dbReference type="PROSITE-ProRule" id="PRU00027"/>
    </source>
</evidence>
<dbReference type="GO" id="GO:0005634">
    <property type="term" value="C:nucleus"/>
    <property type="evidence" value="ECO:0007669"/>
    <property type="project" value="UniProtKB-SubCell"/>
</dbReference>
<reference evidence="11" key="2">
    <citation type="submission" date="2025-08" db="UniProtKB">
        <authorList>
            <consortium name="RefSeq"/>
        </authorList>
    </citation>
    <scope>IDENTIFICATION</scope>
    <source>
        <tissue evidence="11">Whole plant</tissue>
    </source>
</reference>
<dbReference type="PANTHER" id="PTHR32166:SF121">
    <property type="entry name" value="DUF659 DOMAIN-CONTAINING PROTEIN"/>
    <property type="match status" value="1"/>
</dbReference>
<evidence type="ECO:0000313" key="11">
    <source>
        <dbReference type="RefSeq" id="XP_020989587.2"/>
    </source>
</evidence>
<dbReference type="PANTHER" id="PTHR32166">
    <property type="entry name" value="OSJNBA0013A04.12 PROTEIN"/>
    <property type="match status" value="1"/>
</dbReference>
<dbReference type="SUPFAM" id="SSF53098">
    <property type="entry name" value="Ribonuclease H-like"/>
    <property type="match status" value="1"/>
</dbReference>
<evidence type="ECO:0000256" key="5">
    <source>
        <dbReference type="ARBA" id="ARBA00023125"/>
    </source>
</evidence>
<dbReference type="Proteomes" id="UP000515211">
    <property type="component" value="Chromosome 10"/>
</dbReference>
<dbReference type="GO" id="GO:0003677">
    <property type="term" value="F:DNA binding"/>
    <property type="evidence" value="ECO:0007669"/>
    <property type="project" value="UniProtKB-KW"/>
</dbReference>
<dbReference type="InterPro" id="IPR007021">
    <property type="entry name" value="DUF659"/>
</dbReference>
<dbReference type="PROSITE" id="PS50808">
    <property type="entry name" value="ZF_BED"/>
    <property type="match status" value="1"/>
</dbReference>
<dbReference type="InterPro" id="IPR003656">
    <property type="entry name" value="Znf_BED"/>
</dbReference>
<comment type="subcellular location">
    <subcellularLocation>
        <location evidence="1">Nucleus</location>
    </subcellularLocation>
</comment>
<dbReference type="GO" id="GO:0008270">
    <property type="term" value="F:zinc ion binding"/>
    <property type="evidence" value="ECO:0007669"/>
    <property type="project" value="UniProtKB-KW"/>
</dbReference>
<evidence type="ECO:0000256" key="8">
    <source>
        <dbReference type="SAM" id="MobiDB-lite"/>
    </source>
</evidence>
<keyword evidence="10" id="KW-1185">Reference proteome</keyword>
<evidence type="ECO:0000259" key="9">
    <source>
        <dbReference type="PROSITE" id="PS50808"/>
    </source>
</evidence>
<evidence type="ECO:0000313" key="10">
    <source>
        <dbReference type="Proteomes" id="UP000515211"/>
    </source>
</evidence>
<proteinExistence type="predicted"/>
<keyword evidence="5" id="KW-0238">DNA-binding</keyword>
<evidence type="ECO:0000256" key="1">
    <source>
        <dbReference type="ARBA" id="ARBA00004123"/>
    </source>
</evidence>
<protein>
    <submittedName>
        <fullName evidence="11">Uncharacterized protein LOC110276805</fullName>
    </submittedName>
</protein>
<keyword evidence="6" id="KW-0539">Nucleus</keyword>
<dbReference type="RefSeq" id="XP_020989587.2">
    <property type="nucleotide sequence ID" value="XM_021133928.2"/>
</dbReference>
<sequence>MVLKTGPDRLVQPEKPGTGHLTGPGNANNRLAKNRPKTRSNRRLTGEPEEPSDFFAVQCYCPGICFAASVLLVLPTSMEQSQSNPQPQDSQTGSSKGKSDPAWQYFTVTYDKNNKAQYTCIFCLNTYNGGGIYRMKYHLAKIPGQIKVCNKVTEDVELQFKRLLEENKKNKAEKRKYTADCYDVESETQAEEEGEAPNPVQPPAPTTMGDKGKRRAIAATPIGSYFKERTTPGSQPALKSVLASKEVKHKVKLGLARWIIDARIPFNAIQSPYFQPALDGVAAIGPGFKGPSYNEMRVHLLADLKKECQLLVEGYRSLWKRTGCTLMADGWTDQRQRTLINFLIYCPAGMSFVKSVDASNMIKTTDTLFKLFAEVIEWVGSSNIVHVVTDNAANYVSAGKLIHEKYSNIFWSPCAAHCINLILKDIASLPHIADLASRASKVTVFVYNHMIFLSWLRKRKDWKEIVRPGVTHFATVFITLKSIYDHKQDLQALVIDKYFTSHKLSKSVNRKMVSSIILDSKFWKDCFTTVMLVGPLIKLLRLVDADEKPSLGIVYAGMQRAKINIKTMFRNRKSAYTPYTSILKMRWDKHLKRDLHAAAYFLNPDYFYNEGFVEKANILRSLLDLFDIETLCDDSVAAMQEIQLYRDRKGSFGRESVLKAIKRLEPGEWWRLHGGSAPNLQKMAIRLLHQTSSSSGYERNWSLFEQIHSKRRNRLEHQRLSDIVYVTYNLRLQSRMHRKKKNYDPIDIQSIDTVDFWVMPDEGDPEFTNGDIEGVENLIYTDNAMPSYPTDGGDVELDVNFPNVADSSNTASFGGTSDDGGFGLPVYDGDVGTLNDNYNFL</sequence>
<name>A0A6P5MWW2_ARADU</name>
<dbReference type="Pfam" id="PF04937">
    <property type="entry name" value="DUF659"/>
    <property type="match status" value="1"/>
</dbReference>
<dbReference type="InterPro" id="IPR008906">
    <property type="entry name" value="HATC_C_dom"/>
</dbReference>
<dbReference type="AlphaFoldDB" id="A0A6P5MWW2"/>
<feature type="domain" description="BED-type" evidence="9">
    <location>
        <begin position="97"/>
        <end position="156"/>
    </location>
</feature>
<feature type="region of interest" description="Disordered" evidence="8">
    <location>
        <begin position="79"/>
        <end position="99"/>
    </location>
</feature>
<feature type="compositionally biased region" description="Basic residues" evidence="8">
    <location>
        <begin position="32"/>
        <end position="42"/>
    </location>
</feature>
<feature type="compositionally biased region" description="Acidic residues" evidence="8">
    <location>
        <begin position="184"/>
        <end position="195"/>
    </location>
</feature>
<dbReference type="KEGG" id="adu:110276805"/>
<keyword evidence="2" id="KW-0479">Metal-binding</keyword>
<reference evidence="10" key="1">
    <citation type="journal article" date="2016" name="Nat. Genet.">
        <title>The genome sequences of Arachis duranensis and Arachis ipaensis, the diploid ancestors of cultivated peanut.</title>
        <authorList>
            <person name="Bertioli D.J."/>
            <person name="Cannon S.B."/>
            <person name="Froenicke L."/>
            <person name="Huang G."/>
            <person name="Farmer A.D."/>
            <person name="Cannon E.K."/>
            <person name="Liu X."/>
            <person name="Gao D."/>
            <person name="Clevenger J."/>
            <person name="Dash S."/>
            <person name="Ren L."/>
            <person name="Moretzsohn M.C."/>
            <person name="Shirasawa K."/>
            <person name="Huang W."/>
            <person name="Vidigal B."/>
            <person name="Abernathy B."/>
            <person name="Chu Y."/>
            <person name="Niederhuth C.E."/>
            <person name="Umale P."/>
            <person name="Araujo A.C."/>
            <person name="Kozik A."/>
            <person name="Kim K.D."/>
            <person name="Burow M.D."/>
            <person name="Varshney R.K."/>
            <person name="Wang X."/>
            <person name="Zhang X."/>
            <person name="Barkley N."/>
            <person name="Guimaraes P.M."/>
            <person name="Isobe S."/>
            <person name="Guo B."/>
            <person name="Liao B."/>
            <person name="Stalker H.T."/>
            <person name="Schmitz R.J."/>
            <person name="Scheffler B.E."/>
            <person name="Leal-Bertioli S.C."/>
            <person name="Xun X."/>
            <person name="Jackson S.A."/>
            <person name="Michelmore R."/>
            <person name="Ozias-Akins P."/>
        </authorList>
    </citation>
    <scope>NUCLEOTIDE SEQUENCE [LARGE SCALE GENOMIC DNA]</scope>
    <source>
        <strain evidence="10">cv. V14167</strain>
    </source>
</reference>
<feature type="region of interest" description="Disordered" evidence="8">
    <location>
        <begin position="184"/>
        <end position="213"/>
    </location>
</feature>
<organism evidence="10 11">
    <name type="scientific">Arachis duranensis</name>
    <name type="common">Wild peanut</name>
    <dbReference type="NCBI Taxonomy" id="130453"/>
    <lineage>
        <taxon>Eukaryota</taxon>
        <taxon>Viridiplantae</taxon>
        <taxon>Streptophyta</taxon>
        <taxon>Embryophyta</taxon>
        <taxon>Tracheophyta</taxon>
        <taxon>Spermatophyta</taxon>
        <taxon>Magnoliopsida</taxon>
        <taxon>eudicotyledons</taxon>
        <taxon>Gunneridae</taxon>
        <taxon>Pentapetalae</taxon>
        <taxon>rosids</taxon>
        <taxon>fabids</taxon>
        <taxon>Fabales</taxon>
        <taxon>Fabaceae</taxon>
        <taxon>Papilionoideae</taxon>
        <taxon>50 kb inversion clade</taxon>
        <taxon>dalbergioids sensu lato</taxon>
        <taxon>Dalbergieae</taxon>
        <taxon>Pterocarpus clade</taxon>
        <taxon>Arachis</taxon>
    </lineage>
</organism>
<dbReference type="GO" id="GO:0046983">
    <property type="term" value="F:protein dimerization activity"/>
    <property type="evidence" value="ECO:0007669"/>
    <property type="project" value="InterPro"/>
</dbReference>
<evidence type="ECO:0000256" key="6">
    <source>
        <dbReference type="ARBA" id="ARBA00023242"/>
    </source>
</evidence>
<gene>
    <name evidence="11" type="primary">LOC110276805</name>
</gene>
<feature type="compositionally biased region" description="Low complexity" evidence="8">
    <location>
        <begin position="80"/>
        <end position="91"/>
    </location>
</feature>